<keyword evidence="3" id="KW-0378">Hydrolase</keyword>
<evidence type="ECO:0000256" key="3">
    <source>
        <dbReference type="ARBA" id="ARBA00022801"/>
    </source>
</evidence>
<evidence type="ECO:0000256" key="1">
    <source>
        <dbReference type="ARBA" id="ARBA00001947"/>
    </source>
</evidence>
<dbReference type="EMBL" id="CP069188">
    <property type="protein sequence ID" value="QRV14584.1"/>
    <property type="molecule type" value="Genomic_DNA"/>
</dbReference>
<dbReference type="InterPro" id="IPR003785">
    <property type="entry name" value="Creatininase/forma_Hydrolase"/>
</dbReference>
<dbReference type="GO" id="GO:0046872">
    <property type="term" value="F:metal ion binding"/>
    <property type="evidence" value="ECO:0007669"/>
    <property type="project" value="UniProtKB-KW"/>
</dbReference>
<dbReference type="Proteomes" id="UP000637819">
    <property type="component" value="Chromosome"/>
</dbReference>
<dbReference type="GO" id="GO:0016811">
    <property type="term" value="F:hydrolase activity, acting on carbon-nitrogen (but not peptide) bonds, in linear amides"/>
    <property type="evidence" value="ECO:0007669"/>
    <property type="project" value="TreeGrafter"/>
</dbReference>
<dbReference type="OrthoDB" id="46121at2157"/>
<dbReference type="Gene3D" id="3.40.50.10310">
    <property type="entry name" value="Creatininase"/>
    <property type="match status" value="1"/>
</dbReference>
<accession>A0A8T8DYE4</accession>
<evidence type="ECO:0000256" key="4">
    <source>
        <dbReference type="ARBA" id="ARBA00022833"/>
    </source>
</evidence>
<dbReference type="SUPFAM" id="SSF102215">
    <property type="entry name" value="Creatininase"/>
    <property type="match status" value="1"/>
</dbReference>
<dbReference type="KEGG" id="hsal:JMJ58_16835"/>
<comment type="cofactor">
    <cofactor evidence="1">
        <name>Zn(2+)</name>
        <dbReference type="ChEBI" id="CHEBI:29105"/>
    </cofactor>
</comment>
<dbReference type="PANTHER" id="PTHR35005:SF1">
    <property type="entry name" value="2-AMINO-5-FORMYLAMINO-6-RIBOSYLAMINOPYRIMIDIN-4(3H)-ONE 5'-MONOPHOSPHATE DEFORMYLASE"/>
    <property type="match status" value="1"/>
</dbReference>
<name>A0A8T8DYE4_9EURY</name>
<dbReference type="GeneID" id="62876825"/>
<protein>
    <submittedName>
        <fullName evidence="5">Creatininase family protein</fullName>
    </submittedName>
</protein>
<evidence type="ECO:0000313" key="6">
    <source>
        <dbReference type="Proteomes" id="UP000637819"/>
    </source>
</evidence>
<evidence type="ECO:0000256" key="2">
    <source>
        <dbReference type="ARBA" id="ARBA00022723"/>
    </source>
</evidence>
<keyword evidence="6" id="KW-1185">Reference proteome</keyword>
<sequence length="245" mass="25989">MRLETSSWTDVDEASPTTALLPVGSTEQHGPHAPVGTDTFVARAIANAADRESDAESIIGPTIPVGIAPYHGNFPGTCSVSAETFRRYVRDIVESIADSSVETVVFVNGHGGNGETLSHLAREVTTADEIDCEAYLWEWMRAVDEHVGHAGELETAVLLHLRPDDVDDPVAGDAATWADTVDGGVVHQFTDAFSENGAVGDATDASPEQGERVFETAVDALVSFLERVRPADGDEGRETGESAQS</sequence>
<dbReference type="GO" id="GO:0009231">
    <property type="term" value="P:riboflavin biosynthetic process"/>
    <property type="evidence" value="ECO:0007669"/>
    <property type="project" value="TreeGrafter"/>
</dbReference>
<dbReference type="RefSeq" id="WP_204747334.1">
    <property type="nucleotide sequence ID" value="NZ_CP069188.1"/>
</dbReference>
<dbReference type="InterPro" id="IPR024087">
    <property type="entry name" value="Creatininase-like_sf"/>
</dbReference>
<dbReference type="AlphaFoldDB" id="A0A8T8DYE4"/>
<organism evidence="5 6">
    <name type="scientific">Haloterrigena salifodinae</name>
    <dbReference type="NCBI Taxonomy" id="2675099"/>
    <lineage>
        <taxon>Archaea</taxon>
        <taxon>Methanobacteriati</taxon>
        <taxon>Methanobacteriota</taxon>
        <taxon>Stenosarchaea group</taxon>
        <taxon>Halobacteria</taxon>
        <taxon>Halobacteriales</taxon>
        <taxon>Natrialbaceae</taxon>
        <taxon>Haloterrigena</taxon>
    </lineage>
</organism>
<proteinExistence type="predicted"/>
<reference evidence="5 6" key="1">
    <citation type="submission" date="2021-01" db="EMBL/GenBank/DDBJ databases">
        <title>Genome Sequence and Methylation Pattern of Haloterrigena salifodinae BOL5-1, An Extremely Halophilic Archaeon from a Bolivian Salt Mine.</title>
        <authorList>
            <person name="DasSarma P."/>
            <person name="Anton B.P."/>
            <person name="DasSarma S.L."/>
            <person name="von Ehrenheim H.A.L."/>
            <person name="Martinez F.L."/>
            <person name="Guzman D."/>
            <person name="Roberts R.J."/>
            <person name="DasSarma S."/>
        </authorList>
    </citation>
    <scope>NUCLEOTIDE SEQUENCE [LARGE SCALE GENOMIC DNA]</scope>
    <source>
        <strain evidence="5 6">BOL5-1</strain>
    </source>
</reference>
<evidence type="ECO:0000313" key="5">
    <source>
        <dbReference type="EMBL" id="QRV14584.1"/>
    </source>
</evidence>
<keyword evidence="4" id="KW-0862">Zinc</keyword>
<keyword evidence="2" id="KW-0479">Metal-binding</keyword>
<dbReference type="Pfam" id="PF02633">
    <property type="entry name" value="Creatininase"/>
    <property type="match status" value="1"/>
</dbReference>
<gene>
    <name evidence="5" type="ORF">JMJ58_16835</name>
</gene>
<dbReference type="PANTHER" id="PTHR35005">
    <property type="entry name" value="3-DEHYDRO-SCYLLO-INOSOSE HYDROLASE"/>
    <property type="match status" value="1"/>
</dbReference>